<evidence type="ECO:0000256" key="5">
    <source>
        <dbReference type="ARBA" id="ARBA00022801"/>
    </source>
</evidence>
<comment type="cofactor">
    <cofactor evidence="1">
        <name>[4Fe-4S] cluster</name>
        <dbReference type="ChEBI" id="CHEBI:49883"/>
    </cofactor>
</comment>
<evidence type="ECO:0000313" key="14">
    <source>
        <dbReference type="Proteomes" id="UP000005270"/>
    </source>
</evidence>
<dbReference type="GO" id="GO:0035485">
    <property type="term" value="F:adenine/guanine mispair binding"/>
    <property type="evidence" value="ECO:0007669"/>
    <property type="project" value="TreeGrafter"/>
</dbReference>
<dbReference type="STRING" id="1184251.TCELL_0631"/>
<dbReference type="SMART" id="SM00525">
    <property type="entry name" value="FES"/>
    <property type="match status" value="1"/>
</dbReference>
<dbReference type="PANTHER" id="PTHR42944:SF1">
    <property type="entry name" value="ADENINE DNA GLYCOSYLASE"/>
    <property type="match status" value="1"/>
</dbReference>
<evidence type="ECO:0000256" key="4">
    <source>
        <dbReference type="ARBA" id="ARBA00022763"/>
    </source>
</evidence>
<dbReference type="CDD" id="cd00056">
    <property type="entry name" value="ENDO3c"/>
    <property type="match status" value="1"/>
</dbReference>
<keyword evidence="7" id="KW-0411">Iron-sulfur</keyword>
<dbReference type="InParanoid" id="I3TE67"/>
<evidence type="ECO:0000313" key="13">
    <source>
        <dbReference type="EMBL" id="AFK51055.1"/>
    </source>
</evidence>
<dbReference type="InterPro" id="IPR003265">
    <property type="entry name" value="HhH-GPD_domain"/>
</dbReference>
<dbReference type="OrthoDB" id="19248at2157"/>
<proteinExistence type="inferred from homology"/>
<name>I3TE67_THEC1</name>
<comment type="catalytic activity">
    <reaction evidence="10">
        <text>Hydrolyzes mismatched double-stranded DNA and polynucleotides, releasing free thymine.</text>
        <dbReference type="EC" id="3.2.2.29"/>
    </reaction>
</comment>
<dbReference type="GeneID" id="13012942"/>
<evidence type="ECO:0000256" key="1">
    <source>
        <dbReference type="ARBA" id="ARBA00001966"/>
    </source>
</evidence>
<dbReference type="GO" id="GO:0046872">
    <property type="term" value="F:metal ion binding"/>
    <property type="evidence" value="ECO:0007669"/>
    <property type="project" value="UniProtKB-KW"/>
</dbReference>
<dbReference type="Proteomes" id="UP000005270">
    <property type="component" value="Chromosome"/>
</dbReference>
<dbReference type="InterPro" id="IPR004035">
    <property type="entry name" value="Endouclease-III_FeS-bd_BS"/>
</dbReference>
<keyword evidence="3" id="KW-0479">Metal-binding</keyword>
<comment type="similarity">
    <text evidence="2">Belongs to the Nth/MutY family.</text>
</comment>
<dbReference type="GO" id="GO:0051539">
    <property type="term" value="F:4 iron, 4 sulfur cluster binding"/>
    <property type="evidence" value="ECO:0007669"/>
    <property type="project" value="InterPro"/>
</dbReference>
<accession>I3TE67</accession>
<dbReference type="InterPro" id="IPR023170">
    <property type="entry name" value="HhH_base_excis_C"/>
</dbReference>
<dbReference type="SUPFAM" id="SSF48150">
    <property type="entry name" value="DNA-glycosylase"/>
    <property type="match status" value="1"/>
</dbReference>
<dbReference type="GO" id="GO:0000701">
    <property type="term" value="F:purine-specific mismatch base pair DNA N-glycosylase activity"/>
    <property type="evidence" value="ECO:0007669"/>
    <property type="project" value="TreeGrafter"/>
</dbReference>
<evidence type="ECO:0000259" key="12">
    <source>
        <dbReference type="SMART" id="SM00478"/>
    </source>
</evidence>
<dbReference type="GO" id="GO:0141016">
    <property type="term" value="F:G/T mismatch-specific thymine-DNA glycosylase activity"/>
    <property type="evidence" value="ECO:0007669"/>
    <property type="project" value="UniProtKB-EC"/>
</dbReference>
<dbReference type="HOGENOM" id="CLU_012862_2_1_2"/>
<dbReference type="FunFam" id="1.10.340.30:FF:000001">
    <property type="entry name" value="Endonuclease III"/>
    <property type="match status" value="1"/>
</dbReference>
<dbReference type="KEGG" id="thg:TCELL_0631"/>
<dbReference type="RefSeq" id="WP_014737305.1">
    <property type="nucleotide sequence ID" value="NC_017954.1"/>
</dbReference>
<evidence type="ECO:0000256" key="10">
    <source>
        <dbReference type="ARBA" id="ARBA00052915"/>
    </source>
</evidence>
<protein>
    <recommendedName>
        <fullName evidence="11">thymine-DNA glycosylase</fullName>
        <ecNumber evidence="11">3.2.2.29</ecNumber>
    </recommendedName>
</protein>
<dbReference type="SMART" id="SM00478">
    <property type="entry name" value="ENDO3c"/>
    <property type="match status" value="1"/>
</dbReference>
<keyword evidence="9" id="KW-0326">Glycosidase</keyword>
<sequence length="238" mass="27410">MRFFDPGFSDRVRAFREAVVEWYRSHGDKSLPWRAARDPWHVLVAVFLLRRTSKSKVVKVYEEFLRRYPSPGALLSAGEDEVRELIRPLGLEHARARQLKELAEQIERRFGGSVPCSRDELKELKGVGDYAASEVLLAACGRPEPLFDTNMIRVIERVFGVRSTRRRPHRDPRLWEFARALVPSDPQLAREFNYGVFDIARKYCRARSPKCAGCPLTHVCDYYSRLEGSHQAPRPSGP</sequence>
<gene>
    <name evidence="13" type="ordered locus">TCELL_0631</name>
</gene>
<dbReference type="GO" id="GO:0032357">
    <property type="term" value="F:oxidized purine DNA binding"/>
    <property type="evidence" value="ECO:0007669"/>
    <property type="project" value="TreeGrafter"/>
</dbReference>
<keyword evidence="4" id="KW-0227">DNA damage</keyword>
<keyword evidence="8" id="KW-0234">DNA repair</keyword>
<evidence type="ECO:0000256" key="7">
    <source>
        <dbReference type="ARBA" id="ARBA00023014"/>
    </source>
</evidence>
<dbReference type="GO" id="GO:0006284">
    <property type="term" value="P:base-excision repair"/>
    <property type="evidence" value="ECO:0007669"/>
    <property type="project" value="InterPro"/>
</dbReference>
<dbReference type="PROSITE" id="PS00764">
    <property type="entry name" value="ENDONUCLEASE_III_1"/>
    <property type="match status" value="1"/>
</dbReference>
<dbReference type="InterPro" id="IPR003651">
    <property type="entry name" value="Endonuclease3_FeS-loop_motif"/>
</dbReference>
<dbReference type="Pfam" id="PF00730">
    <property type="entry name" value="HhH-GPD"/>
    <property type="match status" value="1"/>
</dbReference>
<dbReference type="PANTHER" id="PTHR42944">
    <property type="entry name" value="ADENINE DNA GLYCOSYLASE"/>
    <property type="match status" value="1"/>
</dbReference>
<organism evidence="13 14">
    <name type="scientific">Thermogladius calderae (strain DSM 22663 / VKM B-2946 / 1633)</name>
    <dbReference type="NCBI Taxonomy" id="1184251"/>
    <lineage>
        <taxon>Archaea</taxon>
        <taxon>Thermoproteota</taxon>
        <taxon>Thermoprotei</taxon>
        <taxon>Desulfurococcales</taxon>
        <taxon>Desulfurococcaceae</taxon>
        <taxon>Thermogladius</taxon>
    </lineage>
</organism>
<dbReference type="GO" id="GO:0034039">
    <property type="term" value="F:8-oxo-7,8-dihydroguanine DNA N-glycosylase activity"/>
    <property type="evidence" value="ECO:0007669"/>
    <property type="project" value="TreeGrafter"/>
</dbReference>
<dbReference type="Gene3D" id="1.10.340.30">
    <property type="entry name" value="Hypothetical protein, domain 2"/>
    <property type="match status" value="1"/>
</dbReference>
<keyword evidence="5" id="KW-0378">Hydrolase</keyword>
<dbReference type="EMBL" id="CP003531">
    <property type="protein sequence ID" value="AFK51055.1"/>
    <property type="molecule type" value="Genomic_DNA"/>
</dbReference>
<dbReference type="eggNOG" id="arCOG00462">
    <property type="taxonomic scope" value="Archaea"/>
</dbReference>
<evidence type="ECO:0000256" key="6">
    <source>
        <dbReference type="ARBA" id="ARBA00023004"/>
    </source>
</evidence>
<dbReference type="GO" id="GO:0006298">
    <property type="term" value="P:mismatch repair"/>
    <property type="evidence" value="ECO:0007669"/>
    <property type="project" value="TreeGrafter"/>
</dbReference>
<dbReference type="InterPro" id="IPR011257">
    <property type="entry name" value="DNA_glycosylase"/>
</dbReference>
<evidence type="ECO:0000256" key="2">
    <source>
        <dbReference type="ARBA" id="ARBA00008343"/>
    </source>
</evidence>
<dbReference type="AlphaFoldDB" id="I3TE67"/>
<reference evidence="13 14" key="1">
    <citation type="journal article" date="2012" name="J. Bacteriol.">
        <title>Complete genome sequence of the hyperthermophilic cellulolytic Crenarchaeon 'Thermogladius cellulolyticus' 1633.</title>
        <authorList>
            <person name="Mardanov A.V."/>
            <person name="Kochetkova T.V."/>
            <person name="Beletsky A.V."/>
            <person name="Bonch-Osmolovskaya E.A."/>
            <person name="Ravin N.V."/>
            <person name="Skryabin K.G."/>
        </authorList>
    </citation>
    <scope>NUCLEOTIDE SEQUENCE [LARGE SCALE GENOMIC DNA]</scope>
    <source>
        <strain evidence="14">DSM 22663 / VKM B-2946 / 1633</strain>
    </source>
</reference>
<evidence type="ECO:0000256" key="8">
    <source>
        <dbReference type="ARBA" id="ARBA00023204"/>
    </source>
</evidence>
<feature type="domain" description="HhH-GPD" evidence="12">
    <location>
        <begin position="48"/>
        <end position="202"/>
    </location>
</feature>
<dbReference type="Gene3D" id="1.10.1670.10">
    <property type="entry name" value="Helix-hairpin-Helix base-excision DNA repair enzymes (C-terminal)"/>
    <property type="match status" value="1"/>
</dbReference>
<dbReference type="PIRSF" id="PIRSF001435">
    <property type="entry name" value="Nth"/>
    <property type="match status" value="1"/>
</dbReference>
<dbReference type="InterPro" id="IPR044298">
    <property type="entry name" value="MIG/MutY"/>
</dbReference>
<evidence type="ECO:0000256" key="9">
    <source>
        <dbReference type="ARBA" id="ARBA00023295"/>
    </source>
</evidence>
<evidence type="ECO:0000256" key="11">
    <source>
        <dbReference type="ARBA" id="ARBA00066769"/>
    </source>
</evidence>
<keyword evidence="14" id="KW-1185">Reference proteome</keyword>
<keyword evidence="6" id="KW-0408">Iron</keyword>
<dbReference type="EC" id="3.2.2.29" evidence="11"/>
<evidence type="ECO:0000256" key="3">
    <source>
        <dbReference type="ARBA" id="ARBA00022723"/>
    </source>
</evidence>